<dbReference type="EMBL" id="CP115156">
    <property type="protein sequence ID" value="WBL31448.1"/>
    <property type="molecule type" value="Genomic_DNA"/>
</dbReference>
<dbReference type="Pfam" id="PF12146">
    <property type="entry name" value="Hydrolase_4"/>
    <property type="match status" value="1"/>
</dbReference>
<dbReference type="Gene3D" id="3.40.50.1820">
    <property type="entry name" value="alpha/beta hydrolase"/>
    <property type="match status" value="1"/>
</dbReference>
<organism evidence="2 3">
    <name type="scientific">Candidatus Phytoplasma sacchari</name>
    <dbReference type="NCBI Taxonomy" id="2609813"/>
    <lineage>
        <taxon>Bacteria</taxon>
        <taxon>Bacillati</taxon>
        <taxon>Mycoplasmatota</taxon>
        <taxon>Mollicutes</taxon>
        <taxon>Acholeplasmatales</taxon>
        <taxon>Acholeplasmataceae</taxon>
        <taxon>Candidatus Phytoplasma</taxon>
        <taxon>16SrXI (Rice yellow dwarf group)</taxon>
    </lineage>
</organism>
<dbReference type="SUPFAM" id="SSF53474">
    <property type="entry name" value="alpha/beta-Hydrolases"/>
    <property type="match status" value="1"/>
</dbReference>
<reference evidence="2" key="1">
    <citation type="submission" date="2022-12" db="EMBL/GenBank/DDBJ databases">
        <title>Genomic Characterization of Candidatus Phytoplasma sacchari in China.</title>
        <authorList>
            <person name="Zhang R.-Y."/>
        </authorList>
    </citation>
    <scope>NUCLEOTIDE SEQUENCE [LARGE SCALE GENOMIC DNA]</scope>
    <source>
        <strain evidence="2">SCWL1</strain>
    </source>
</reference>
<dbReference type="Proteomes" id="UP001210120">
    <property type="component" value="Chromosome"/>
</dbReference>
<evidence type="ECO:0000259" key="1">
    <source>
        <dbReference type="Pfam" id="PF12146"/>
    </source>
</evidence>
<dbReference type="GO" id="GO:0016787">
    <property type="term" value="F:hydrolase activity"/>
    <property type="evidence" value="ECO:0007669"/>
    <property type="project" value="UniProtKB-KW"/>
</dbReference>
<keyword evidence="3" id="KW-1185">Reference proteome</keyword>
<protein>
    <submittedName>
        <fullName evidence="2">Alpha/beta fold hydrolase</fullName>
    </submittedName>
</protein>
<dbReference type="PANTHER" id="PTHR11614">
    <property type="entry name" value="PHOSPHOLIPASE-RELATED"/>
    <property type="match status" value="1"/>
</dbReference>
<sequence length="260" mass="30940">MFFNKNIFYVNFKTVINAKANIIFTHGLGENTQDYNHICDFFISNSYNFLLYDVRGHGKSGDKRGDIKNFHIFSDDLKFLVDFIKKKNCLKIFLIGHSMGGIIVNTYVVKYKSIDGVIISSAPTFLNRKLKLYLKYPFYFFNFFVKKLNFYSPNISSILLKEDYFPYHLDFVTPRLLRNLLFLNLIYIQKKINFYSTAVLFLYSVQDKIVSHKNIDIFFDQIVSKDKKLCSYLKSYHNLFHDIEKEKVLKDIFLWLEERI</sequence>
<keyword evidence="2" id="KW-0378">Hydrolase</keyword>
<gene>
    <name evidence="2" type="ORF">O7R10_00040</name>
</gene>
<dbReference type="InterPro" id="IPR022742">
    <property type="entry name" value="Hydrolase_4"/>
</dbReference>
<accession>A0ABY7M3J1</accession>
<dbReference type="InterPro" id="IPR051044">
    <property type="entry name" value="MAG_DAG_Lipase"/>
</dbReference>
<name>A0ABY7M3J1_9MOLU</name>
<feature type="domain" description="Serine aminopeptidase S33" evidence="1">
    <location>
        <begin position="17"/>
        <end position="243"/>
    </location>
</feature>
<evidence type="ECO:0000313" key="2">
    <source>
        <dbReference type="EMBL" id="WBL31448.1"/>
    </source>
</evidence>
<dbReference type="InterPro" id="IPR029058">
    <property type="entry name" value="AB_hydrolase_fold"/>
</dbReference>
<evidence type="ECO:0000313" key="3">
    <source>
        <dbReference type="Proteomes" id="UP001210120"/>
    </source>
</evidence>
<proteinExistence type="predicted"/>